<keyword evidence="3" id="KW-1185">Reference proteome</keyword>
<sequence length="97" mass="10664">MVLGQHRIIRKNVNNDDSKEEDLTHQKSNVGDEVASRSDSVTERAAVAAALRERLLPAVPLNLCPSRNGDERCNESEMIGVSSSTTESGHFQTLLIF</sequence>
<dbReference type="EMBL" id="CAKAEH010001248">
    <property type="protein sequence ID" value="CAG9533504.1"/>
    <property type="molecule type" value="Genomic_DNA"/>
</dbReference>
<comment type="caution">
    <text evidence="2">The sequence shown here is derived from an EMBL/GenBank/DDBJ whole genome shotgun (WGS) entry which is preliminary data.</text>
</comment>
<reference evidence="2" key="1">
    <citation type="submission" date="2021-09" db="EMBL/GenBank/DDBJ databases">
        <authorList>
            <consortium name="Pathogen Informatics"/>
        </authorList>
    </citation>
    <scope>NUCLEOTIDE SEQUENCE</scope>
</reference>
<evidence type="ECO:0000256" key="1">
    <source>
        <dbReference type="SAM" id="MobiDB-lite"/>
    </source>
</evidence>
<evidence type="ECO:0000313" key="3">
    <source>
        <dbReference type="Proteomes" id="UP000746747"/>
    </source>
</evidence>
<name>A0A8J2M1J7_9BILA</name>
<feature type="compositionally biased region" description="Basic and acidic residues" evidence="1">
    <location>
        <begin position="13"/>
        <end position="25"/>
    </location>
</feature>
<evidence type="ECO:0000313" key="2">
    <source>
        <dbReference type="EMBL" id="CAG9533504.1"/>
    </source>
</evidence>
<organism evidence="2 3">
    <name type="scientific">Cercopithifilaria johnstoni</name>
    <dbReference type="NCBI Taxonomy" id="2874296"/>
    <lineage>
        <taxon>Eukaryota</taxon>
        <taxon>Metazoa</taxon>
        <taxon>Ecdysozoa</taxon>
        <taxon>Nematoda</taxon>
        <taxon>Chromadorea</taxon>
        <taxon>Rhabditida</taxon>
        <taxon>Spirurina</taxon>
        <taxon>Spiruromorpha</taxon>
        <taxon>Filarioidea</taxon>
        <taxon>Onchocercidae</taxon>
        <taxon>Cercopithifilaria</taxon>
    </lineage>
</organism>
<proteinExistence type="predicted"/>
<dbReference type="AlphaFoldDB" id="A0A8J2M1J7"/>
<feature type="region of interest" description="Disordered" evidence="1">
    <location>
        <begin position="1"/>
        <end position="38"/>
    </location>
</feature>
<accession>A0A8J2M1J7</accession>
<gene>
    <name evidence="2" type="ORF">CJOHNSTONI_LOCUS3725</name>
</gene>
<protein>
    <submittedName>
        <fullName evidence="2">Uncharacterized protein</fullName>
    </submittedName>
</protein>
<dbReference type="Proteomes" id="UP000746747">
    <property type="component" value="Unassembled WGS sequence"/>
</dbReference>